<protein>
    <submittedName>
        <fullName evidence="1">Uncharacterized protein</fullName>
    </submittedName>
</protein>
<keyword evidence="2" id="KW-1185">Reference proteome</keyword>
<evidence type="ECO:0000313" key="2">
    <source>
        <dbReference type="Proteomes" id="UP001157502"/>
    </source>
</evidence>
<gene>
    <name evidence="1" type="ORF">DPEC_G00258190</name>
</gene>
<name>A0ACC2FQS4_DALPE</name>
<evidence type="ECO:0000313" key="1">
    <source>
        <dbReference type="EMBL" id="KAJ7993774.1"/>
    </source>
</evidence>
<comment type="caution">
    <text evidence="1">The sequence shown here is derived from an EMBL/GenBank/DDBJ whole genome shotgun (WGS) entry which is preliminary data.</text>
</comment>
<reference evidence="1" key="1">
    <citation type="submission" date="2021-05" db="EMBL/GenBank/DDBJ databases">
        <authorList>
            <person name="Pan Q."/>
            <person name="Jouanno E."/>
            <person name="Zahm M."/>
            <person name="Klopp C."/>
            <person name="Cabau C."/>
            <person name="Louis A."/>
            <person name="Berthelot C."/>
            <person name="Parey E."/>
            <person name="Roest Crollius H."/>
            <person name="Montfort J."/>
            <person name="Robinson-Rechavi M."/>
            <person name="Bouchez O."/>
            <person name="Lampietro C."/>
            <person name="Lopez Roques C."/>
            <person name="Donnadieu C."/>
            <person name="Postlethwait J."/>
            <person name="Bobe J."/>
            <person name="Dillon D."/>
            <person name="Chandos A."/>
            <person name="von Hippel F."/>
            <person name="Guiguen Y."/>
        </authorList>
    </citation>
    <scope>NUCLEOTIDE SEQUENCE</scope>
    <source>
        <strain evidence="1">YG-Jan2019</strain>
    </source>
</reference>
<accession>A0ACC2FQS4</accession>
<dbReference type="EMBL" id="CM055750">
    <property type="protein sequence ID" value="KAJ7993774.1"/>
    <property type="molecule type" value="Genomic_DNA"/>
</dbReference>
<sequence length="414" mass="46787">MPLTAPEEGRKCTKGNPRNDAGDYYSDAENVTEDKRTRHRRPPSGRTLPIDIESGRKPALVRSKTFDHSLLSQNPGNGNIKAQRSKSQYNQLSKPNSQYHKMFKEISKDELLKQSYTCALQKDMLYQGRLFASDNWICFHSKVFGKDTKITIPVLSVCQIKKTKTAILVPNALVIATTNDRYVFVSFLSRDTTYKFLMDICFHLKEMSPGSCLIPSSAVSSFRAERPSHFPLNSVNFSAGFCDLDGAARQRQDWHESSSSDSQVPDYEKIAEFPNLPPTFLGDVLGDVPVLTDINIDQLSDTNQEMDFSSLSKSEEVLCAKRPQTSLNNMLFIYLSLVCILVLSSCYMAFKIISLEQRLTILGSMTKFSHLQNEYLRSHSHPDVNAGIYSELTQNLIKLEKVQRNLQRLLEEAG</sequence>
<dbReference type="Proteomes" id="UP001157502">
    <property type="component" value="Chromosome 23"/>
</dbReference>
<organism evidence="1 2">
    <name type="scientific">Dallia pectoralis</name>
    <name type="common">Alaska blackfish</name>
    <dbReference type="NCBI Taxonomy" id="75939"/>
    <lineage>
        <taxon>Eukaryota</taxon>
        <taxon>Metazoa</taxon>
        <taxon>Chordata</taxon>
        <taxon>Craniata</taxon>
        <taxon>Vertebrata</taxon>
        <taxon>Euteleostomi</taxon>
        <taxon>Actinopterygii</taxon>
        <taxon>Neopterygii</taxon>
        <taxon>Teleostei</taxon>
        <taxon>Protacanthopterygii</taxon>
        <taxon>Esociformes</taxon>
        <taxon>Umbridae</taxon>
        <taxon>Dallia</taxon>
    </lineage>
</organism>
<proteinExistence type="predicted"/>